<dbReference type="OrthoDB" id="1028285at2759"/>
<feature type="region of interest" description="Disordered" evidence="1">
    <location>
        <begin position="1"/>
        <end position="63"/>
    </location>
</feature>
<reference evidence="3" key="2">
    <citation type="submission" date="2025-08" db="UniProtKB">
        <authorList>
            <consortium name="RefSeq"/>
        </authorList>
    </citation>
    <scope>IDENTIFICATION</scope>
    <source>
        <tissue evidence="3">Leaf</tissue>
    </source>
</reference>
<dbReference type="Proteomes" id="UP000504610">
    <property type="component" value="Chromosome 3"/>
</dbReference>
<feature type="compositionally biased region" description="Polar residues" evidence="1">
    <location>
        <begin position="11"/>
        <end position="22"/>
    </location>
</feature>
<reference evidence="2" key="1">
    <citation type="journal article" date="2019" name="Database">
        <title>The radish genome database (RadishGD): an integrated information resource for radish genomics.</title>
        <authorList>
            <person name="Yu H.J."/>
            <person name="Baek S."/>
            <person name="Lee Y.J."/>
            <person name="Cho A."/>
            <person name="Mun J.H."/>
        </authorList>
    </citation>
    <scope>NUCLEOTIDE SEQUENCE [LARGE SCALE GENOMIC DNA]</scope>
    <source>
        <strain evidence="2">cv. WK10039</strain>
    </source>
</reference>
<protein>
    <submittedName>
        <fullName evidence="3">Uncharacterized protein LOC108829328</fullName>
    </submittedName>
</protein>
<sequence length="204" mass="22749">MPLDFEPADDSTVNVLTKQGSLAQPIPGSSSAGKGKSVADDGSSSDNDLPQERPAVTYTNRKNGPDLKKLDALYRPNILAMSSWSEAEYAEYDTYLVKKWECNGFDKSDNAYVSIRSLNSRVSISARRYYRFRLPARGKLLPSVANGMPDLSNMHNWTGEDYDSYDSFLINKWKLSGFGENAAEVVYVGIRDPSSMVFKASKRY</sequence>
<dbReference type="RefSeq" id="XP_018458494.1">
    <property type="nucleotide sequence ID" value="XM_018602992.2"/>
</dbReference>
<keyword evidence="2" id="KW-1185">Reference proteome</keyword>
<name>A0A6J0LFT2_RAPSA</name>
<evidence type="ECO:0000256" key="1">
    <source>
        <dbReference type="SAM" id="MobiDB-lite"/>
    </source>
</evidence>
<evidence type="ECO:0000313" key="3">
    <source>
        <dbReference type="RefSeq" id="XP_018458494.1"/>
    </source>
</evidence>
<organism evidence="2 3">
    <name type="scientific">Raphanus sativus</name>
    <name type="common">Radish</name>
    <name type="synonym">Raphanus raphanistrum var. sativus</name>
    <dbReference type="NCBI Taxonomy" id="3726"/>
    <lineage>
        <taxon>Eukaryota</taxon>
        <taxon>Viridiplantae</taxon>
        <taxon>Streptophyta</taxon>
        <taxon>Embryophyta</taxon>
        <taxon>Tracheophyta</taxon>
        <taxon>Spermatophyta</taxon>
        <taxon>Magnoliopsida</taxon>
        <taxon>eudicotyledons</taxon>
        <taxon>Gunneridae</taxon>
        <taxon>Pentapetalae</taxon>
        <taxon>rosids</taxon>
        <taxon>malvids</taxon>
        <taxon>Brassicales</taxon>
        <taxon>Brassicaceae</taxon>
        <taxon>Brassiceae</taxon>
        <taxon>Raphanus</taxon>
    </lineage>
</organism>
<accession>A0A6J0LFT2</accession>
<proteinExistence type="predicted"/>
<dbReference type="AlphaFoldDB" id="A0A6J0LFT2"/>
<evidence type="ECO:0000313" key="2">
    <source>
        <dbReference type="Proteomes" id="UP000504610"/>
    </source>
</evidence>
<dbReference type="GeneID" id="108829328"/>
<gene>
    <name evidence="3" type="primary">LOC108829328</name>
</gene>
<dbReference type="KEGG" id="rsz:108829328"/>